<evidence type="ECO:0000256" key="1">
    <source>
        <dbReference type="SAM" id="MobiDB-lite"/>
    </source>
</evidence>
<proteinExistence type="predicted"/>
<feature type="compositionally biased region" description="Polar residues" evidence="1">
    <location>
        <begin position="80"/>
        <end position="96"/>
    </location>
</feature>
<dbReference type="RefSeq" id="WP_213412679.1">
    <property type="nucleotide sequence ID" value="NZ_BOVK01000036.1"/>
</dbReference>
<protein>
    <submittedName>
        <fullName evidence="2">Uncharacterized protein</fullName>
    </submittedName>
</protein>
<dbReference type="AlphaFoldDB" id="A0A8J4H5H1"/>
<evidence type="ECO:0000313" key="3">
    <source>
        <dbReference type="Proteomes" id="UP000677918"/>
    </source>
</evidence>
<name>A0A8J4H5H1_9BACL</name>
<comment type="caution">
    <text evidence="2">The sequence shown here is derived from an EMBL/GenBank/DDBJ whole genome shotgun (WGS) entry which is preliminary data.</text>
</comment>
<dbReference type="Proteomes" id="UP000677918">
    <property type="component" value="Unassembled WGS sequence"/>
</dbReference>
<dbReference type="EMBL" id="BOVK01000036">
    <property type="protein sequence ID" value="GIQ69897.1"/>
    <property type="molecule type" value="Genomic_DNA"/>
</dbReference>
<reference evidence="2" key="1">
    <citation type="submission" date="2021-04" db="EMBL/GenBank/DDBJ databases">
        <title>Draft genome sequence of Xylanibacillus composti strain K13.</title>
        <authorList>
            <person name="Uke A."/>
            <person name="Chhe C."/>
            <person name="Baramee S."/>
            <person name="Kosugi A."/>
        </authorList>
    </citation>
    <scope>NUCLEOTIDE SEQUENCE</scope>
    <source>
        <strain evidence="2">K13</strain>
    </source>
</reference>
<keyword evidence="3" id="KW-1185">Reference proteome</keyword>
<evidence type="ECO:0000313" key="2">
    <source>
        <dbReference type="EMBL" id="GIQ69897.1"/>
    </source>
</evidence>
<accession>A0A8J4H5H1</accession>
<sequence>MSHVQRKKNHHLFTLELLVEASNEKEAMQKVSTILNQEAVVDYKITSGVPVGSLIQEAKASLKQAPELPLTQAAEPAANPTGSKAASTESKPENANNNRQISELLYHFRDNNTLVRLSVLKGKGVRQSIPCRILNFDENTGLVAVYHVDEKCVYTVHVNEIDDFGIS</sequence>
<gene>
    <name evidence="2" type="ORF">XYCOK13_27210</name>
</gene>
<organism evidence="2 3">
    <name type="scientific">Xylanibacillus composti</name>
    <dbReference type="NCBI Taxonomy" id="1572762"/>
    <lineage>
        <taxon>Bacteria</taxon>
        <taxon>Bacillati</taxon>
        <taxon>Bacillota</taxon>
        <taxon>Bacilli</taxon>
        <taxon>Bacillales</taxon>
        <taxon>Paenibacillaceae</taxon>
        <taxon>Xylanibacillus</taxon>
    </lineage>
</organism>
<feature type="region of interest" description="Disordered" evidence="1">
    <location>
        <begin position="66"/>
        <end position="96"/>
    </location>
</feature>